<organism evidence="2 3">
    <name type="scientific">Seminavis robusta</name>
    <dbReference type="NCBI Taxonomy" id="568900"/>
    <lineage>
        <taxon>Eukaryota</taxon>
        <taxon>Sar</taxon>
        <taxon>Stramenopiles</taxon>
        <taxon>Ochrophyta</taxon>
        <taxon>Bacillariophyta</taxon>
        <taxon>Bacillariophyceae</taxon>
        <taxon>Bacillariophycidae</taxon>
        <taxon>Naviculales</taxon>
        <taxon>Naviculaceae</taxon>
        <taxon>Seminavis</taxon>
    </lineage>
</organism>
<protein>
    <submittedName>
        <fullName evidence="2">Uncharacterized protein</fullName>
    </submittedName>
</protein>
<keyword evidence="3" id="KW-1185">Reference proteome</keyword>
<dbReference type="AlphaFoldDB" id="A0A9N8HUF7"/>
<feature type="compositionally biased region" description="Basic residues" evidence="1">
    <location>
        <begin position="99"/>
        <end position="108"/>
    </location>
</feature>
<feature type="compositionally biased region" description="Polar residues" evidence="1">
    <location>
        <begin position="253"/>
        <end position="263"/>
    </location>
</feature>
<dbReference type="Proteomes" id="UP001153069">
    <property type="component" value="Unassembled WGS sequence"/>
</dbReference>
<evidence type="ECO:0000313" key="3">
    <source>
        <dbReference type="Proteomes" id="UP001153069"/>
    </source>
</evidence>
<dbReference type="EMBL" id="CAICTM010001807">
    <property type="protein sequence ID" value="CAB9526316.1"/>
    <property type="molecule type" value="Genomic_DNA"/>
</dbReference>
<feature type="compositionally biased region" description="Basic and acidic residues" evidence="1">
    <location>
        <begin position="109"/>
        <end position="126"/>
    </location>
</feature>
<gene>
    <name evidence="2" type="ORF">SEMRO_1809_G299060.1</name>
</gene>
<name>A0A9N8HUF7_9STRA</name>
<feature type="compositionally biased region" description="Basic residues" evidence="1">
    <location>
        <begin position="369"/>
        <end position="384"/>
    </location>
</feature>
<evidence type="ECO:0000256" key="1">
    <source>
        <dbReference type="SAM" id="MobiDB-lite"/>
    </source>
</evidence>
<reference evidence="2" key="1">
    <citation type="submission" date="2020-06" db="EMBL/GenBank/DDBJ databases">
        <authorList>
            <consortium name="Plant Systems Biology data submission"/>
        </authorList>
    </citation>
    <scope>NUCLEOTIDE SEQUENCE</scope>
    <source>
        <strain evidence="2">D6</strain>
    </source>
</reference>
<accession>A0A9N8HUF7</accession>
<sequence>MASFQASDEFAAMDRGTASSPDVVDDDMPAEVDGREEMILQEEIPSWKDEHKNKLDDIISSRRSGRTSGPSKPKPEHAKSGGRREERVASRSDHDEKSRRTRSKGRVPPRKESESFTKSVQRERSSSTKRLRRSQSAGLPGNDEPDHGGANYERSNSNRRFRGTSRGLSNGESRDADKMATRSSSQHGDRRRKNGVAQADRPKSSRDLCGVRSRFRRRCSTGSWNTDPYDDLQERQSSERNQVPPAKEDRINTRGNRTRSLSPSKYAAATKDKDKLQRHFSAHTSSEKRRPKLQRSLSFDSGSGIVRLEEDHSRLKSTRPAAKSTVAKRLTGQATSSKKPSSAHASPRRQSSIRRLPPRNGSLGLKGGAKPHRVRSKSGQRRRTMSFGESSCDQASGGLEVTRHSSDRATGNVVARTPTNKPYPDDIDSSVSDIPRVVNDLDIDLSISDVYLPSDPCSHSNVNKIPTKCQERARKSLETSRTRMAVETLANMKLSDSHTTVTTVDCSSMEDSIESISSPPDRNSKVQQIAQQILELRQSWKDASTEAALQVPVPRRL</sequence>
<feature type="region of interest" description="Disordered" evidence="1">
    <location>
        <begin position="310"/>
        <end position="428"/>
    </location>
</feature>
<feature type="compositionally biased region" description="Basic and acidic residues" evidence="1">
    <location>
        <begin position="73"/>
        <end position="98"/>
    </location>
</feature>
<feature type="region of interest" description="Disordered" evidence="1">
    <location>
        <begin position="1"/>
        <end position="298"/>
    </location>
</feature>
<proteinExistence type="predicted"/>
<evidence type="ECO:0000313" key="2">
    <source>
        <dbReference type="EMBL" id="CAB9526316.1"/>
    </source>
</evidence>
<feature type="compositionally biased region" description="Basic and acidic residues" evidence="1">
    <location>
        <begin position="45"/>
        <end position="60"/>
    </location>
</feature>
<feature type="compositionally biased region" description="Low complexity" evidence="1">
    <location>
        <begin position="336"/>
        <end position="345"/>
    </location>
</feature>
<comment type="caution">
    <text evidence="2">The sequence shown here is derived from an EMBL/GenBank/DDBJ whole genome shotgun (WGS) entry which is preliminary data.</text>
</comment>